<dbReference type="InterPro" id="IPR004268">
    <property type="entry name" value="MurJ"/>
</dbReference>
<keyword evidence="10 11" id="KW-0961">Cell wall biogenesis/degradation</keyword>
<keyword evidence="7 10" id="KW-0472">Membrane</keyword>
<keyword evidence="5 10" id="KW-0573">Peptidoglycan synthesis</keyword>
<feature type="transmembrane region" description="Helical" evidence="10">
    <location>
        <begin position="195"/>
        <end position="213"/>
    </location>
</feature>
<dbReference type="GO" id="GO:0015648">
    <property type="term" value="F:lipid-linked peptidoglycan transporter activity"/>
    <property type="evidence" value="ECO:0007669"/>
    <property type="project" value="UniProtKB-UniRule"/>
</dbReference>
<protein>
    <recommendedName>
        <fullName evidence="10">Probable lipid II flippase MurJ</fullName>
    </recommendedName>
</protein>
<comment type="pathway">
    <text evidence="10">Cell wall biogenesis; peptidoglycan biosynthesis.</text>
</comment>
<dbReference type="KEGG" id="fmr:Fuma_06538"/>
<dbReference type="GO" id="GO:0071555">
    <property type="term" value="P:cell wall organization"/>
    <property type="evidence" value="ECO:0007669"/>
    <property type="project" value="UniProtKB-UniRule"/>
</dbReference>
<keyword evidence="4 10" id="KW-0133">Cell shape</keyword>
<keyword evidence="6 10" id="KW-1133">Transmembrane helix</keyword>
<comment type="caution">
    <text evidence="10">Lacks conserved residue(s) required for the propagation of feature annotation.</text>
</comment>
<proteinExistence type="inferred from homology"/>
<dbReference type="OrthoDB" id="9804143at2"/>
<dbReference type="NCBIfam" id="TIGR01695">
    <property type="entry name" value="murJ_mviN"/>
    <property type="match status" value="1"/>
</dbReference>
<dbReference type="GO" id="GO:0008360">
    <property type="term" value="P:regulation of cell shape"/>
    <property type="evidence" value="ECO:0007669"/>
    <property type="project" value="UniProtKB-UniRule"/>
</dbReference>
<evidence type="ECO:0000256" key="1">
    <source>
        <dbReference type="ARBA" id="ARBA00004651"/>
    </source>
</evidence>
<dbReference type="PRINTS" id="PR01806">
    <property type="entry name" value="VIRFACTRMVIN"/>
</dbReference>
<comment type="subcellular location">
    <subcellularLocation>
        <location evidence="1 10">Cell membrane</location>
        <topology evidence="1 10">Multi-pass membrane protein</topology>
    </subcellularLocation>
</comment>
<feature type="transmembrane region" description="Helical" evidence="10">
    <location>
        <begin position="241"/>
        <end position="261"/>
    </location>
</feature>
<evidence type="ECO:0000256" key="11">
    <source>
        <dbReference type="PIRNR" id="PIRNR002869"/>
    </source>
</evidence>
<feature type="transmembrane region" description="Helical" evidence="10">
    <location>
        <begin position="469"/>
        <end position="491"/>
    </location>
</feature>
<feature type="transmembrane region" description="Helical" evidence="10">
    <location>
        <begin position="300"/>
        <end position="320"/>
    </location>
</feature>
<feature type="transmembrane region" description="Helical" evidence="10">
    <location>
        <begin position="161"/>
        <end position="183"/>
    </location>
</feature>
<dbReference type="EMBL" id="CP017641">
    <property type="protein sequence ID" value="APZ96864.1"/>
    <property type="molecule type" value="Genomic_DNA"/>
</dbReference>
<feature type="transmembrane region" description="Helical" evidence="10">
    <location>
        <begin position="341"/>
        <end position="361"/>
    </location>
</feature>
<evidence type="ECO:0000256" key="4">
    <source>
        <dbReference type="ARBA" id="ARBA00022960"/>
    </source>
</evidence>
<evidence type="ECO:0000256" key="6">
    <source>
        <dbReference type="ARBA" id="ARBA00022989"/>
    </source>
</evidence>
<gene>
    <name evidence="10 12" type="primary">murJ</name>
    <name evidence="12" type="ORF">Fuma_06538</name>
</gene>
<feature type="transmembrane region" description="Helical" evidence="10">
    <location>
        <begin position="415"/>
        <end position="434"/>
    </location>
</feature>
<evidence type="ECO:0000256" key="5">
    <source>
        <dbReference type="ARBA" id="ARBA00022984"/>
    </source>
</evidence>
<sequence length="556" mass="60219">MDRQNTDAPTGKLKGFKVVSLLTLVSRISGLARDSLMASVFGTGWILDAFTVAFRIPNMFRRLFGEGAMTAAFLPEFVRIDEQQGRESASNLFGGVGWRLLKILLLVTVAIEVATTVIYLTVEMSDRSTLLCELSLIMMPYMLLICMAGHYSAALNGVRHFVFPALAPVMLNVMWLGGGLLAAWKLGSGVNEVRVIAGFILMGGVAQLSMLIYKANQFQIRMQLNSALAANSAKSLPVDKVFRAMGPVLLGLSITQINGLIDSFLAWTLMSGNLDGITALEQYTLPEGTAGALYLGQRLYTFPMGVFAIALGTVLFPRFAMHAQANDRTELSRDVVHGLQLVLVVGIPASVGLWFMAAPITDLLFRYGQFDAQAADLTYRMIAAYGIGVWVFSGLLIVNRVFYAVNDQVTPMRQGLVCVGLNLLFDFVMLPAFGGPALPLASVLATLLQLGLALEVLRDRFLVIGRSAFVPLLWRVAICTLVMNACGLGMLYWVSGLENSLDIFSYRLLKVVLPVAVAVVVYAGGLFAVGLSPLKLMNEPHLPDQAPSDANGESKS</sequence>
<comment type="similarity">
    <text evidence="9 10 11">Belongs to the MurJ/MviN family.</text>
</comment>
<dbReference type="PIRSF" id="PIRSF002869">
    <property type="entry name" value="MviN"/>
    <property type="match status" value="1"/>
</dbReference>
<dbReference type="PANTHER" id="PTHR47019">
    <property type="entry name" value="LIPID II FLIPPASE MURJ"/>
    <property type="match status" value="1"/>
</dbReference>
<evidence type="ECO:0000256" key="10">
    <source>
        <dbReference type="HAMAP-Rule" id="MF_02078"/>
    </source>
</evidence>
<feature type="transmembrane region" description="Helical" evidence="10">
    <location>
        <begin position="103"/>
        <end position="122"/>
    </location>
</feature>
<keyword evidence="2 10" id="KW-1003">Cell membrane</keyword>
<comment type="function">
    <text evidence="8 10 11">Involved in peptidoglycan biosynthesis. Transports lipid-linked peptidoglycan precursors from the inner to the outer leaflet of the cytoplasmic membrane.</text>
</comment>
<dbReference type="HAMAP" id="MF_02078">
    <property type="entry name" value="MurJ_MviN"/>
    <property type="match status" value="1"/>
</dbReference>
<feature type="transmembrane region" description="Helical" evidence="10">
    <location>
        <begin position="381"/>
        <end position="403"/>
    </location>
</feature>
<keyword evidence="3 10" id="KW-0812">Transmembrane</keyword>
<dbReference type="GO" id="GO:0009252">
    <property type="term" value="P:peptidoglycan biosynthetic process"/>
    <property type="evidence" value="ECO:0007669"/>
    <property type="project" value="UniProtKB-UniRule"/>
</dbReference>
<feature type="transmembrane region" description="Helical" evidence="10">
    <location>
        <begin position="511"/>
        <end position="531"/>
    </location>
</feature>
<dbReference type="RefSeq" id="WP_077027835.1">
    <property type="nucleotide sequence ID" value="NZ_CP017641.1"/>
</dbReference>
<dbReference type="GO" id="GO:0034204">
    <property type="term" value="P:lipid translocation"/>
    <property type="evidence" value="ECO:0007669"/>
    <property type="project" value="TreeGrafter"/>
</dbReference>
<evidence type="ECO:0000313" key="12">
    <source>
        <dbReference type="EMBL" id="APZ96864.1"/>
    </source>
</evidence>
<dbReference type="CDD" id="cd13123">
    <property type="entry name" value="MATE_MurJ_like"/>
    <property type="match status" value="1"/>
</dbReference>
<dbReference type="Pfam" id="PF03023">
    <property type="entry name" value="MurJ"/>
    <property type="match status" value="1"/>
</dbReference>
<name>A0A1P8WS30_9PLAN</name>
<evidence type="ECO:0000256" key="8">
    <source>
        <dbReference type="ARBA" id="ARBA00060041"/>
    </source>
</evidence>
<evidence type="ECO:0000313" key="13">
    <source>
        <dbReference type="Proteomes" id="UP000187735"/>
    </source>
</evidence>
<dbReference type="InterPro" id="IPR051050">
    <property type="entry name" value="Lipid_II_flippase_MurJ/MviN"/>
</dbReference>
<evidence type="ECO:0000256" key="7">
    <source>
        <dbReference type="ARBA" id="ARBA00023136"/>
    </source>
</evidence>
<dbReference type="Proteomes" id="UP000187735">
    <property type="component" value="Chromosome"/>
</dbReference>
<evidence type="ECO:0000256" key="3">
    <source>
        <dbReference type="ARBA" id="ARBA00022692"/>
    </source>
</evidence>
<evidence type="ECO:0000256" key="2">
    <source>
        <dbReference type="ARBA" id="ARBA00022475"/>
    </source>
</evidence>
<dbReference type="GO" id="GO:0005886">
    <property type="term" value="C:plasma membrane"/>
    <property type="evidence" value="ECO:0007669"/>
    <property type="project" value="UniProtKB-SubCell"/>
</dbReference>
<dbReference type="STRING" id="1891926.Fuma_06538"/>
<dbReference type="AlphaFoldDB" id="A0A1P8WS30"/>
<dbReference type="UniPathway" id="UPA00219"/>
<keyword evidence="13" id="KW-1185">Reference proteome</keyword>
<dbReference type="PANTHER" id="PTHR47019:SF1">
    <property type="entry name" value="LIPID II FLIPPASE MURJ"/>
    <property type="match status" value="1"/>
</dbReference>
<evidence type="ECO:0000256" key="9">
    <source>
        <dbReference type="ARBA" id="ARBA00061532"/>
    </source>
</evidence>
<keyword evidence="10 11" id="KW-0813">Transport</keyword>
<organism evidence="12 13">
    <name type="scientific">Fuerstiella marisgermanici</name>
    <dbReference type="NCBI Taxonomy" id="1891926"/>
    <lineage>
        <taxon>Bacteria</taxon>
        <taxon>Pseudomonadati</taxon>
        <taxon>Planctomycetota</taxon>
        <taxon>Planctomycetia</taxon>
        <taxon>Planctomycetales</taxon>
        <taxon>Planctomycetaceae</taxon>
        <taxon>Fuerstiella</taxon>
    </lineage>
</organism>
<accession>A0A1P8WS30</accession>
<reference evidence="12 13" key="1">
    <citation type="journal article" date="2016" name="Front. Microbiol.">
        <title>Fuerstia marisgermanicae gen. nov., sp. nov., an Unusual Member of the Phylum Planctomycetes from the German Wadden Sea.</title>
        <authorList>
            <person name="Kohn T."/>
            <person name="Heuer A."/>
            <person name="Jogler M."/>
            <person name="Vollmers J."/>
            <person name="Boedeker C."/>
            <person name="Bunk B."/>
            <person name="Rast P."/>
            <person name="Borchert D."/>
            <person name="Glockner I."/>
            <person name="Freese H.M."/>
            <person name="Klenk H.P."/>
            <person name="Overmann J."/>
            <person name="Kaster A.K."/>
            <person name="Rohde M."/>
            <person name="Wiegand S."/>
            <person name="Jogler C."/>
        </authorList>
    </citation>
    <scope>NUCLEOTIDE SEQUENCE [LARGE SCALE GENOMIC DNA]</scope>
    <source>
        <strain evidence="12 13">NH11</strain>
    </source>
</reference>
<feature type="transmembrane region" description="Helical" evidence="10">
    <location>
        <begin position="134"/>
        <end position="154"/>
    </location>
</feature>